<feature type="repeat" description="RCC1" evidence="2">
    <location>
        <begin position="203"/>
        <end position="256"/>
    </location>
</feature>
<gene>
    <name evidence="3" type="primary">ATS1</name>
    <name evidence="3" type="ORF">LTR24_000018</name>
</gene>
<organism evidence="3 4">
    <name type="scientific">Lithohypha guttulata</name>
    <dbReference type="NCBI Taxonomy" id="1690604"/>
    <lineage>
        <taxon>Eukaryota</taxon>
        <taxon>Fungi</taxon>
        <taxon>Dikarya</taxon>
        <taxon>Ascomycota</taxon>
        <taxon>Pezizomycotina</taxon>
        <taxon>Eurotiomycetes</taxon>
        <taxon>Chaetothyriomycetidae</taxon>
        <taxon>Chaetothyriales</taxon>
        <taxon>Trichomeriaceae</taxon>
        <taxon>Lithohypha</taxon>
    </lineage>
</organism>
<sequence length="397" mass="42853">MVTKSMSTKTTLYALGSNGSFQLGIGHDNDVSSPQKCGFAADIGNKTMDHVPLAVDDGERIRKIVAGGNHTLLLTTGGCAWATGSNEVGQCGWTAPGPDQVSADTVAGKWRRVQRNRPSQGETCKFTDVAATWTASYFVVDDQIIYSCGRGEKGELGIGPGNNDGLTPTRSFDLRDFEPGVPRAKIETISGCMNHIVVLSSSGKLYGWGACRKGQLGENLKNEKVIWLPKMLDTGLQWRPRQVVTGREFTFVVGERFEQQCFLGDADRAGFGTPIVLEDQWQQDFEIYAGWTHIVVRVGDGSLRGFGRNLRGQLLGRTLDDSMARFVMGSEHSLAATCNGTAIAWGWGEHGNCGSEVDEKKDVVGRYNTLFSTGQTARVAGVGAGCATSFFWVEGSS</sequence>
<dbReference type="PROSITE" id="PS50012">
    <property type="entry name" value="RCC1_3"/>
    <property type="match status" value="3"/>
</dbReference>
<dbReference type="EMBL" id="JAVRRG010000001">
    <property type="protein sequence ID" value="KAK5102459.1"/>
    <property type="molecule type" value="Genomic_DNA"/>
</dbReference>
<keyword evidence="1" id="KW-0677">Repeat</keyword>
<name>A0ABR0KPT7_9EURO</name>
<dbReference type="InterPro" id="IPR009091">
    <property type="entry name" value="RCC1/BLIP-II"/>
</dbReference>
<dbReference type="SUPFAM" id="SSF50985">
    <property type="entry name" value="RCC1/BLIP-II"/>
    <property type="match status" value="1"/>
</dbReference>
<reference evidence="3 4" key="1">
    <citation type="submission" date="2023-08" db="EMBL/GenBank/DDBJ databases">
        <title>Black Yeasts Isolated from many extreme environments.</title>
        <authorList>
            <person name="Coleine C."/>
            <person name="Stajich J.E."/>
            <person name="Selbmann L."/>
        </authorList>
    </citation>
    <scope>NUCLEOTIDE SEQUENCE [LARGE SCALE GENOMIC DNA]</scope>
    <source>
        <strain evidence="3 4">CCFEE 5885</strain>
    </source>
</reference>
<dbReference type="Gene3D" id="2.130.10.30">
    <property type="entry name" value="Regulator of chromosome condensation 1/beta-lactamase-inhibitor protein II"/>
    <property type="match status" value="2"/>
</dbReference>
<dbReference type="InterPro" id="IPR000408">
    <property type="entry name" value="Reg_chr_condens"/>
</dbReference>
<protein>
    <submittedName>
        <fullName evidence="3">Alpha tubulin suppressor</fullName>
    </submittedName>
</protein>
<comment type="caution">
    <text evidence="3">The sequence shown here is derived from an EMBL/GenBank/DDBJ whole genome shotgun (WGS) entry which is preliminary data.</text>
</comment>
<dbReference type="PANTHER" id="PTHR45622:SF70">
    <property type="entry name" value="SECRETION-REGULATING GUANINE NUCLEOTIDE EXCHANGE FACTOR"/>
    <property type="match status" value="1"/>
</dbReference>
<evidence type="ECO:0000313" key="4">
    <source>
        <dbReference type="Proteomes" id="UP001345013"/>
    </source>
</evidence>
<feature type="repeat" description="RCC1" evidence="2">
    <location>
        <begin position="143"/>
        <end position="202"/>
    </location>
</feature>
<evidence type="ECO:0000313" key="3">
    <source>
        <dbReference type="EMBL" id="KAK5102459.1"/>
    </source>
</evidence>
<proteinExistence type="predicted"/>
<dbReference type="PRINTS" id="PR00633">
    <property type="entry name" value="RCCNDNSATION"/>
</dbReference>
<feature type="repeat" description="RCC1" evidence="2">
    <location>
        <begin position="10"/>
        <end position="77"/>
    </location>
</feature>
<evidence type="ECO:0000256" key="1">
    <source>
        <dbReference type="ARBA" id="ARBA00022737"/>
    </source>
</evidence>
<dbReference type="PANTHER" id="PTHR45622">
    <property type="entry name" value="UBIQUITIN-PROTEIN LIGASE E3A-RELATED"/>
    <property type="match status" value="1"/>
</dbReference>
<dbReference type="Proteomes" id="UP001345013">
    <property type="component" value="Unassembled WGS sequence"/>
</dbReference>
<accession>A0ABR0KPT7</accession>
<keyword evidence="4" id="KW-1185">Reference proteome</keyword>
<dbReference type="InterPro" id="IPR051709">
    <property type="entry name" value="Ub-ligase/GTPase-reg"/>
</dbReference>
<evidence type="ECO:0000256" key="2">
    <source>
        <dbReference type="PROSITE-ProRule" id="PRU00235"/>
    </source>
</evidence>
<dbReference type="Pfam" id="PF13540">
    <property type="entry name" value="RCC1_2"/>
    <property type="match status" value="1"/>
</dbReference>